<feature type="region of interest" description="Disordered" evidence="1">
    <location>
        <begin position="381"/>
        <end position="414"/>
    </location>
</feature>
<keyword evidence="3" id="KW-1185">Reference proteome</keyword>
<gene>
    <name evidence="2" type="ORF">B0J11DRAFT_578690</name>
</gene>
<sequence length="464" mass="52276">MDLNLTAAPNRLPAEQAQKVVLTGRKRRLHGGTRMFNIPKKLPKYKKAKKEMDDIIYANDLPTSELWNGTSSSPDGEYIASSPPISRHRVTGRRKFDTPISEIVDPVDFAAPIAPYAIFESKEEFIATAIHKDVKAIYETLTNPDLTEIQMELPQIETDIHVGEEELANTDSSKQKQSMPKKKTVIMQYNSEHLFHLYILAYADGKHNICDLVVDTWIREFHRVHDLRATRIWKTNKEPWIDPDLYPIPESDNGDVSLDPKVTTFESLRLRELYDNTASDCGARALWADAIALCGGKLEARLDGTEKYRMGMGGGLGMGAGPEGWHPELMWNVMRTCMRLVRAKRTLKIEERHPSAWCDRYHEHGKRGKRCYREIANNQANGIVDDENDGSQVSDEGGPVQSVFPESEQVDDGDVFGESLSRAFEVGEDEDFEMVSPGGDDVSHDVTGNGYERGSHRHVTFADS</sequence>
<organism evidence="2 3">
    <name type="scientific">Dendryphion nanum</name>
    <dbReference type="NCBI Taxonomy" id="256645"/>
    <lineage>
        <taxon>Eukaryota</taxon>
        <taxon>Fungi</taxon>
        <taxon>Dikarya</taxon>
        <taxon>Ascomycota</taxon>
        <taxon>Pezizomycotina</taxon>
        <taxon>Dothideomycetes</taxon>
        <taxon>Pleosporomycetidae</taxon>
        <taxon>Pleosporales</taxon>
        <taxon>Torulaceae</taxon>
        <taxon>Dendryphion</taxon>
    </lineage>
</organism>
<dbReference type="EMBL" id="JAGMWT010000005">
    <property type="protein sequence ID" value="KAH7128487.1"/>
    <property type="molecule type" value="Genomic_DNA"/>
</dbReference>
<protein>
    <submittedName>
        <fullName evidence="2">Uncharacterized protein</fullName>
    </submittedName>
</protein>
<evidence type="ECO:0000313" key="3">
    <source>
        <dbReference type="Proteomes" id="UP000700596"/>
    </source>
</evidence>
<evidence type="ECO:0000256" key="1">
    <source>
        <dbReference type="SAM" id="MobiDB-lite"/>
    </source>
</evidence>
<name>A0A9P9E0P9_9PLEO</name>
<dbReference type="AlphaFoldDB" id="A0A9P9E0P9"/>
<feature type="region of interest" description="Disordered" evidence="1">
    <location>
        <begin position="432"/>
        <end position="464"/>
    </location>
</feature>
<proteinExistence type="predicted"/>
<dbReference type="Proteomes" id="UP000700596">
    <property type="component" value="Unassembled WGS sequence"/>
</dbReference>
<evidence type="ECO:0000313" key="2">
    <source>
        <dbReference type="EMBL" id="KAH7128487.1"/>
    </source>
</evidence>
<comment type="caution">
    <text evidence="2">The sequence shown here is derived from an EMBL/GenBank/DDBJ whole genome shotgun (WGS) entry which is preliminary data.</text>
</comment>
<reference evidence="2" key="1">
    <citation type="journal article" date="2021" name="Nat. Commun.">
        <title>Genetic determinants of endophytism in the Arabidopsis root mycobiome.</title>
        <authorList>
            <person name="Mesny F."/>
            <person name="Miyauchi S."/>
            <person name="Thiergart T."/>
            <person name="Pickel B."/>
            <person name="Atanasova L."/>
            <person name="Karlsson M."/>
            <person name="Huettel B."/>
            <person name="Barry K.W."/>
            <person name="Haridas S."/>
            <person name="Chen C."/>
            <person name="Bauer D."/>
            <person name="Andreopoulos W."/>
            <person name="Pangilinan J."/>
            <person name="LaButti K."/>
            <person name="Riley R."/>
            <person name="Lipzen A."/>
            <person name="Clum A."/>
            <person name="Drula E."/>
            <person name="Henrissat B."/>
            <person name="Kohler A."/>
            <person name="Grigoriev I.V."/>
            <person name="Martin F.M."/>
            <person name="Hacquard S."/>
        </authorList>
    </citation>
    <scope>NUCLEOTIDE SEQUENCE</scope>
    <source>
        <strain evidence="2">MPI-CAGE-CH-0243</strain>
    </source>
</reference>
<accession>A0A9P9E0P9</accession>
<dbReference type="OrthoDB" id="3792834at2759"/>
<feature type="compositionally biased region" description="Basic residues" evidence="1">
    <location>
        <begin position="455"/>
        <end position="464"/>
    </location>
</feature>